<dbReference type="InterPro" id="IPR013216">
    <property type="entry name" value="Methyltransf_11"/>
</dbReference>
<feature type="domain" description="Methyltransferase type 11" evidence="2">
    <location>
        <begin position="50"/>
        <end position="147"/>
    </location>
</feature>
<evidence type="ECO:0000313" key="5">
    <source>
        <dbReference type="EMBL" id="CAF3827419.1"/>
    </source>
</evidence>
<dbReference type="SUPFAM" id="SSF53335">
    <property type="entry name" value="S-adenosyl-L-methionine-dependent methyltransferases"/>
    <property type="match status" value="1"/>
</dbReference>
<accession>A0A814V0L0</accession>
<dbReference type="InterPro" id="IPR029063">
    <property type="entry name" value="SAM-dependent_MTases_sf"/>
</dbReference>
<proteinExistence type="predicted"/>
<keyword evidence="1" id="KW-0808">Transferase</keyword>
<evidence type="ECO:0000313" key="7">
    <source>
        <dbReference type="Proteomes" id="UP000663829"/>
    </source>
</evidence>
<dbReference type="PANTHER" id="PTHR44068:SF11">
    <property type="entry name" value="GERANYL DIPHOSPHATE 2-C-METHYLTRANSFERASE"/>
    <property type="match status" value="1"/>
</dbReference>
<name>A0A814V0L0_9BILA</name>
<dbReference type="GO" id="GO:0008757">
    <property type="term" value="F:S-adenosylmethionine-dependent methyltransferase activity"/>
    <property type="evidence" value="ECO:0007669"/>
    <property type="project" value="InterPro"/>
</dbReference>
<organism evidence="4 7">
    <name type="scientific">Didymodactylos carnosus</name>
    <dbReference type="NCBI Taxonomy" id="1234261"/>
    <lineage>
        <taxon>Eukaryota</taxon>
        <taxon>Metazoa</taxon>
        <taxon>Spiralia</taxon>
        <taxon>Gnathifera</taxon>
        <taxon>Rotifera</taxon>
        <taxon>Eurotatoria</taxon>
        <taxon>Bdelloidea</taxon>
        <taxon>Philodinida</taxon>
        <taxon>Philodinidae</taxon>
        <taxon>Didymodactylos</taxon>
    </lineage>
</organism>
<dbReference type="EMBL" id="CAJNOK010008378">
    <property type="protein sequence ID" value="CAF1062032.1"/>
    <property type="molecule type" value="Genomic_DNA"/>
</dbReference>
<protein>
    <recommendedName>
        <fullName evidence="2">Methyltransferase type 11 domain-containing protein</fullName>
    </recommendedName>
</protein>
<dbReference type="Proteomes" id="UP000663829">
    <property type="component" value="Unassembled WGS sequence"/>
</dbReference>
<reference evidence="4" key="1">
    <citation type="submission" date="2021-02" db="EMBL/GenBank/DDBJ databases">
        <authorList>
            <person name="Nowell W R."/>
        </authorList>
    </citation>
    <scope>NUCLEOTIDE SEQUENCE</scope>
</reference>
<dbReference type="PANTHER" id="PTHR44068">
    <property type="entry name" value="ZGC:194242"/>
    <property type="match status" value="1"/>
</dbReference>
<dbReference type="OrthoDB" id="1724574at2759"/>
<evidence type="ECO:0000313" key="6">
    <source>
        <dbReference type="EMBL" id="CAF3946123.1"/>
    </source>
</evidence>
<dbReference type="InterPro" id="IPR050447">
    <property type="entry name" value="Erg6_SMT_methyltransf"/>
</dbReference>
<dbReference type="Proteomes" id="UP000681722">
    <property type="component" value="Unassembled WGS sequence"/>
</dbReference>
<evidence type="ECO:0000256" key="1">
    <source>
        <dbReference type="ARBA" id="ARBA00022679"/>
    </source>
</evidence>
<dbReference type="AlphaFoldDB" id="A0A814V0L0"/>
<dbReference type="Proteomes" id="UP000682733">
    <property type="component" value="Unassembled WGS sequence"/>
</dbReference>
<evidence type="ECO:0000313" key="4">
    <source>
        <dbReference type="EMBL" id="CAF1181758.1"/>
    </source>
</evidence>
<keyword evidence="7" id="KW-1185">Reference proteome</keyword>
<dbReference type="EMBL" id="CAJOBC010007882">
    <property type="protein sequence ID" value="CAF3946123.1"/>
    <property type="molecule type" value="Genomic_DNA"/>
</dbReference>
<evidence type="ECO:0000313" key="3">
    <source>
        <dbReference type="EMBL" id="CAF1062032.1"/>
    </source>
</evidence>
<gene>
    <name evidence="4" type="ORF">GPM918_LOCUS22740</name>
    <name evidence="3" type="ORF">OVA965_LOCUS17465</name>
    <name evidence="6" type="ORF">SRO942_LOCUS22739</name>
    <name evidence="5" type="ORF">TMI583_LOCUS17473</name>
</gene>
<dbReference type="EMBL" id="CAJNOQ010007881">
    <property type="protein sequence ID" value="CAF1181758.1"/>
    <property type="molecule type" value="Genomic_DNA"/>
</dbReference>
<sequence>MLLRTSFYDRTTSVWEEIWSDHLHHGYYTKTTKNNYEAQVEMIEQLLKFNVGCGIGGSSMYITQHYLGVQCYGITISSKQVQTAINNAQKMKLTDTCEFQLANALSLPFPNEIFDIVYSMESGEHIPDKRKFMSQMNYVLKSGGDLFMMATWCHRTV</sequence>
<evidence type="ECO:0000259" key="2">
    <source>
        <dbReference type="Pfam" id="PF08241"/>
    </source>
</evidence>
<comment type="caution">
    <text evidence="4">The sequence shown here is derived from an EMBL/GenBank/DDBJ whole genome shotgun (WGS) entry which is preliminary data.</text>
</comment>
<dbReference type="Proteomes" id="UP000677228">
    <property type="component" value="Unassembled WGS sequence"/>
</dbReference>
<dbReference type="Gene3D" id="3.40.50.150">
    <property type="entry name" value="Vaccinia Virus protein VP39"/>
    <property type="match status" value="1"/>
</dbReference>
<dbReference type="EMBL" id="CAJOBA010008391">
    <property type="protein sequence ID" value="CAF3827419.1"/>
    <property type="molecule type" value="Genomic_DNA"/>
</dbReference>
<dbReference type="Pfam" id="PF08241">
    <property type="entry name" value="Methyltransf_11"/>
    <property type="match status" value="1"/>
</dbReference>